<dbReference type="EMBL" id="CP093313">
    <property type="protein sequence ID" value="UWZ84825.1"/>
    <property type="molecule type" value="Genomic_DNA"/>
</dbReference>
<comment type="subcellular location">
    <subcellularLocation>
        <location evidence="5">Cytoplasm</location>
    </subcellularLocation>
</comment>
<organism evidence="7 8">
    <name type="scientific">Occallatibacter riparius</name>
    <dbReference type="NCBI Taxonomy" id="1002689"/>
    <lineage>
        <taxon>Bacteria</taxon>
        <taxon>Pseudomonadati</taxon>
        <taxon>Acidobacteriota</taxon>
        <taxon>Terriglobia</taxon>
        <taxon>Terriglobales</taxon>
        <taxon>Acidobacteriaceae</taxon>
        <taxon>Occallatibacter</taxon>
    </lineage>
</organism>
<keyword evidence="2 5" id="KW-0547">Nucleotide-binding</keyword>
<feature type="binding site" evidence="5">
    <location>
        <begin position="11"/>
        <end position="16"/>
    </location>
    <ligand>
        <name>ATP</name>
        <dbReference type="ChEBI" id="CHEBI:30616"/>
    </ligand>
</feature>
<dbReference type="PANTHER" id="PTHR10695">
    <property type="entry name" value="DEPHOSPHO-COA KINASE-RELATED"/>
    <property type="match status" value="1"/>
</dbReference>
<dbReference type="AlphaFoldDB" id="A0A9J7BQI0"/>
<reference evidence="7" key="1">
    <citation type="submission" date="2021-04" db="EMBL/GenBank/DDBJ databases">
        <title>Phylogenetic analysis of Acidobacteriaceae.</title>
        <authorList>
            <person name="Qiu L."/>
            <person name="Zhang Q."/>
        </authorList>
    </citation>
    <scope>NUCLEOTIDE SEQUENCE</scope>
    <source>
        <strain evidence="7">DSM 25168</strain>
    </source>
</reference>
<comment type="pathway">
    <text evidence="5">Cofactor biosynthesis; coenzyme A biosynthesis; CoA from (R)-pantothenate: step 5/5.</text>
</comment>
<keyword evidence="3 5" id="KW-0067">ATP-binding</keyword>
<evidence type="ECO:0000256" key="2">
    <source>
        <dbReference type="ARBA" id="ARBA00022741"/>
    </source>
</evidence>
<comment type="similarity">
    <text evidence="1 5">Belongs to the CoaE family.</text>
</comment>
<keyword evidence="4 5" id="KW-0173">Coenzyme A biosynthesis</keyword>
<keyword evidence="5 7" id="KW-0418">Kinase</keyword>
<dbReference type="PROSITE" id="PS51219">
    <property type="entry name" value="DPCK"/>
    <property type="match status" value="1"/>
</dbReference>
<accession>A0A9J7BQI0</accession>
<dbReference type="PANTHER" id="PTHR10695:SF46">
    <property type="entry name" value="BIFUNCTIONAL COENZYME A SYNTHASE-RELATED"/>
    <property type="match status" value="1"/>
</dbReference>
<comment type="function">
    <text evidence="5">Catalyzes the phosphorylation of the 3'-hydroxyl group of dephosphocoenzyme A to form coenzyme A.</text>
</comment>
<keyword evidence="8" id="KW-1185">Reference proteome</keyword>
<dbReference type="CDD" id="cd02022">
    <property type="entry name" value="DPCK"/>
    <property type="match status" value="1"/>
</dbReference>
<evidence type="ECO:0000256" key="1">
    <source>
        <dbReference type="ARBA" id="ARBA00009018"/>
    </source>
</evidence>
<dbReference type="GO" id="GO:0005737">
    <property type="term" value="C:cytoplasm"/>
    <property type="evidence" value="ECO:0007669"/>
    <property type="project" value="UniProtKB-SubCell"/>
</dbReference>
<dbReference type="EC" id="2.7.1.24" evidence="5 6"/>
<keyword evidence="5 7" id="KW-0808">Transferase</keyword>
<keyword evidence="5" id="KW-0963">Cytoplasm</keyword>
<dbReference type="NCBIfam" id="TIGR00152">
    <property type="entry name" value="dephospho-CoA kinase"/>
    <property type="match status" value="1"/>
</dbReference>
<proteinExistence type="inferred from homology"/>
<evidence type="ECO:0000256" key="5">
    <source>
        <dbReference type="HAMAP-Rule" id="MF_00376"/>
    </source>
</evidence>
<sequence length="235" mass="25815">MLRVGLTGGLGSGKSTVAAQLRALGAQVIEADELGREMMEPGHAVYDEIVRVFGPEVVVQDGRLNRPRLAQMAFGRTGERGRLDELNAIIHPAVIAAQQRWMEGVFARDPAAVAVVESALIFEVERDAKARGESEGVLADWRNRFDHIIVLTAPDEVKIARYVDRIGADPARREAAIADARTRLARQMPDAEKAARADFVLENVGDLESLRARVCAIWERLRAESNNRLNSGSLK</sequence>
<dbReference type="InterPro" id="IPR001977">
    <property type="entry name" value="Depp_CoAkinase"/>
</dbReference>
<dbReference type="GO" id="GO:0004140">
    <property type="term" value="F:dephospho-CoA kinase activity"/>
    <property type="evidence" value="ECO:0007669"/>
    <property type="project" value="UniProtKB-UniRule"/>
</dbReference>
<dbReference type="SUPFAM" id="SSF52540">
    <property type="entry name" value="P-loop containing nucleoside triphosphate hydrolases"/>
    <property type="match status" value="1"/>
</dbReference>
<evidence type="ECO:0000256" key="4">
    <source>
        <dbReference type="ARBA" id="ARBA00022993"/>
    </source>
</evidence>
<gene>
    <name evidence="5 7" type="primary">coaE</name>
    <name evidence="7" type="ORF">MOP44_02545</name>
</gene>
<dbReference type="Gene3D" id="3.40.50.300">
    <property type="entry name" value="P-loop containing nucleotide triphosphate hydrolases"/>
    <property type="match status" value="1"/>
</dbReference>
<evidence type="ECO:0000256" key="6">
    <source>
        <dbReference type="NCBIfam" id="TIGR00152"/>
    </source>
</evidence>
<evidence type="ECO:0000313" key="8">
    <source>
        <dbReference type="Proteomes" id="UP001059380"/>
    </source>
</evidence>
<evidence type="ECO:0000313" key="7">
    <source>
        <dbReference type="EMBL" id="UWZ84825.1"/>
    </source>
</evidence>
<dbReference type="InterPro" id="IPR027417">
    <property type="entry name" value="P-loop_NTPase"/>
</dbReference>
<protein>
    <recommendedName>
        <fullName evidence="5 6">Dephospho-CoA kinase</fullName>
        <ecNumber evidence="5 6">2.7.1.24</ecNumber>
    </recommendedName>
    <alternativeName>
        <fullName evidence="5">Dephosphocoenzyme A kinase</fullName>
    </alternativeName>
</protein>
<dbReference type="KEGG" id="orp:MOP44_02545"/>
<comment type="catalytic activity">
    <reaction evidence="5">
        <text>3'-dephospho-CoA + ATP = ADP + CoA + H(+)</text>
        <dbReference type="Rhea" id="RHEA:18245"/>
        <dbReference type="ChEBI" id="CHEBI:15378"/>
        <dbReference type="ChEBI" id="CHEBI:30616"/>
        <dbReference type="ChEBI" id="CHEBI:57287"/>
        <dbReference type="ChEBI" id="CHEBI:57328"/>
        <dbReference type="ChEBI" id="CHEBI:456216"/>
        <dbReference type="EC" id="2.7.1.24"/>
    </reaction>
</comment>
<dbReference type="RefSeq" id="WP_260794331.1">
    <property type="nucleotide sequence ID" value="NZ_CP093313.1"/>
</dbReference>
<dbReference type="GO" id="GO:0015937">
    <property type="term" value="P:coenzyme A biosynthetic process"/>
    <property type="evidence" value="ECO:0007669"/>
    <property type="project" value="UniProtKB-UniRule"/>
</dbReference>
<evidence type="ECO:0000256" key="3">
    <source>
        <dbReference type="ARBA" id="ARBA00022840"/>
    </source>
</evidence>
<dbReference type="HAMAP" id="MF_00376">
    <property type="entry name" value="Dephospho_CoA_kinase"/>
    <property type="match status" value="1"/>
</dbReference>
<dbReference type="GO" id="GO:0005524">
    <property type="term" value="F:ATP binding"/>
    <property type="evidence" value="ECO:0007669"/>
    <property type="project" value="UniProtKB-UniRule"/>
</dbReference>
<name>A0A9J7BQI0_9BACT</name>
<dbReference type="Proteomes" id="UP001059380">
    <property type="component" value="Chromosome"/>
</dbReference>
<dbReference type="Pfam" id="PF01121">
    <property type="entry name" value="CoaE"/>
    <property type="match status" value="2"/>
</dbReference>